<dbReference type="InterPro" id="IPR016024">
    <property type="entry name" value="ARM-type_fold"/>
</dbReference>
<dbReference type="PANTHER" id="PTHR10997">
    <property type="entry name" value="IMPORTIN-7, 8, 11"/>
    <property type="match status" value="1"/>
</dbReference>
<gene>
    <name evidence="2" type="ORF">ADEAN_000608900</name>
</gene>
<dbReference type="InterPro" id="IPR011989">
    <property type="entry name" value="ARM-like"/>
</dbReference>
<accession>A0A7G2CFB9</accession>
<sequence>MHTLPDETIEQCPGFLDEMKGILFQGALNTPETHRRIIHVCVGTLVSGFSWNYLPEIMPLVLADPASHGNERALALLELLFTYTQRFRTPLLEDNQVKLEASHSLIPVLHVYLQYHDPRIDRYVFKIMECVVEVALELTKANAPIGPSSFDEWFNIMLKYPDDNYANATQVGGKALEEYTKCVKRIAGISYSLLNDGTRKKKPSPTAAYFTTTYAEQFLLLWNRWLAIQTDVTTRSMYQESHLNALRYIKLSTLDEKMYRTHLRPNALSFIETTLFPFLIYGESDEEVFADEDGLSEYVQMMEESFNNGEFSLRQAASNVILAMIGGKKMHHDSAALLQEILGILTKGLNLEENDANFPFIYGFLHLLSILRKYIKGVDSIWQNDMANVLKSCVSPKLSPSSRYPALRCKALEVCQRYTKVPMSNEDFQQFVAMICGLVEDKDARVRLSAINTVCSLLDTRLARLYLKSFLVPLMEECLLFLNKVHTTFVPTVILHLSTHFAPELGPIMGKLGQTLVQHFLATAFEMNEVEGGDEPDLAMFEQAFFSADALLETINTVVTSCNENEQAFLAMRPDLIRLIQRILQQPDCFDFMEKALCIYLHTVAFSKPIPPELWELLPLLFQTVESGLGVDFFNLVEEVLDNYISGATVEYISNKTLMDATYHMCEKMLIGGVVCATECQVGAAMLIEALLHQAKGSAQPNVFDGELPRFVGVLLQALIHPDIQQGEVSLRIWIIAALMDCFYYNAELTLGVMCNTNAYPQFLDGFFYFFRGCSLGEQEVKKSKKKKGAADETREVVDTLSLLTRKVMVLGLSSLVQYLSTNTQHPAHPSFVESYLSPCLAFIQYCIFTNAKLYEGRCAIAQKNIIAIRNGDEADDVEDGEDGIVGIDDVGADDEAMEDFSDVEDWDETGDDHPFGAEPDEGDDYESPIDEINEVNFFGQYLSQLQQYTPAVQQVVSSVLQSEETFHHASYITDQYRMGCKELEAAMEESYKKRSESI</sequence>
<dbReference type="PANTHER" id="PTHR10997:SF52">
    <property type="entry name" value="IMPORTIN N-TERMINAL DOMAIN-CONTAINING PROTEIN"/>
    <property type="match status" value="1"/>
</dbReference>
<dbReference type="AlphaFoldDB" id="A0A7G2CFB9"/>
<reference evidence="2 3" key="1">
    <citation type="submission" date="2020-08" db="EMBL/GenBank/DDBJ databases">
        <authorList>
            <person name="Newling K."/>
            <person name="Davey J."/>
            <person name="Forrester S."/>
        </authorList>
    </citation>
    <scope>NUCLEOTIDE SEQUENCE [LARGE SCALE GENOMIC DNA]</scope>
    <source>
        <strain evidence="3">Crithidia deanei Carvalho (ATCC PRA-265)</strain>
    </source>
</reference>
<evidence type="ECO:0000313" key="2">
    <source>
        <dbReference type="EMBL" id="CAD2218598.1"/>
    </source>
</evidence>
<keyword evidence="3" id="KW-1185">Reference proteome</keyword>
<dbReference type="Gene3D" id="1.25.10.10">
    <property type="entry name" value="Leucine-rich Repeat Variant"/>
    <property type="match status" value="1"/>
</dbReference>
<dbReference type="SUPFAM" id="SSF48371">
    <property type="entry name" value="ARM repeat"/>
    <property type="match status" value="1"/>
</dbReference>
<dbReference type="EMBL" id="LR877155">
    <property type="protein sequence ID" value="CAD2218598.1"/>
    <property type="molecule type" value="Genomic_DNA"/>
</dbReference>
<evidence type="ECO:0000256" key="1">
    <source>
        <dbReference type="SAM" id="MobiDB-lite"/>
    </source>
</evidence>
<protein>
    <submittedName>
        <fullName evidence="2">Uncharacterized protein</fullName>
    </submittedName>
</protein>
<evidence type="ECO:0000313" key="3">
    <source>
        <dbReference type="Proteomes" id="UP000515908"/>
    </source>
</evidence>
<name>A0A7G2CFB9_9TRYP</name>
<dbReference type="GO" id="GO:0006606">
    <property type="term" value="P:protein import into nucleus"/>
    <property type="evidence" value="ECO:0007669"/>
    <property type="project" value="TreeGrafter"/>
</dbReference>
<organism evidence="2 3">
    <name type="scientific">Angomonas deanei</name>
    <dbReference type="NCBI Taxonomy" id="59799"/>
    <lineage>
        <taxon>Eukaryota</taxon>
        <taxon>Discoba</taxon>
        <taxon>Euglenozoa</taxon>
        <taxon>Kinetoplastea</taxon>
        <taxon>Metakinetoplastina</taxon>
        <taxon>Trypanosomatida</taxon>
        <taxon>Trypanosomatidae</taxon>
        <taxon>Strigomonadinae</taxon>
        <taxon>Angomonas</taxon>
    </lineage>
</organism>
<feature type="region of interest" description="Disordered" evidence="1">
    <location>
        <begin position="905"/>
        <end position="926"/>
    </location>
</feature>
<dbReference type="Proteomes" id="UP000515908">
    <property type="component" value="Chromosome 11"/>
</dbReference>
<dbReference type="GO" id="GO:0005829">
    <property type="term" value="C:cytosol"/>
    <property type="evidence" value="ECO:0007669"/>
    <property type="project" value="TreeGrafter"/>
</dbReference>
<dbReference type="GO" id="GO:0005635">
    <property type="term" value="C:nuclear envelope"/>
    <property type="evidence" value="ECO:0007669"/>
    <property type="project" value="TreeGrafter"/>
</dbReference>
<dbReference type="VEuPathDB" id="TriTrypDB:ADEAN_000608900"/>
<proteinExistence type="predicted"/>